<dbReference type="InterPro" id="IPR011990">
    <property type="entry name" value="TPR-like_helical_dom_sf"/>
</dbReference>
<accession>A0A0D2UX09</accession>
<dbReference type="NCBIfam" id="TIGR00756">
    <property type="entry name" value="PPR"/>
    <property type="match status" value="5"/>
</dbReference>
<feature type="repeat" description="PPR" evidence="3">
    <location>
        <begin position="354"/>
        <end position="384"/>
    </location>
</feature>
<dbReference type="FunFam" id="1.25.40.10:FF:000450">
    <property type="entry name" value="Putative pentatricopeptide repeat-containing protein"/>
    <property type="match status" value="1"/>
</dbReference>
<dbReference type="InterPro" id="IPR046960">
    <property type="entry name" value="PPR_At4g14850-like_plant"/>
</dbReference>
<dbReference type="InterPro" id="IPR000504">
    <property type="entry name" value="RRM_dom"/>
</dbReference>
<evidence type="ECO:0000256" key="3">
    <source>
        <dbReference type="PROSITE-ProRule" id="PRU00708"/>
    </source>
</evidence>
<dbReference type="AlphaFoldDB" id="A0A0D2UX09"/>
<dbReference type="Proteomes" id="UP000032304">
    <property type="component" value="Chromosome 11"/>
</dbReference>
<feature type="domain" description="RRM" evidence="4">
    <location>
        <begin position="826"/>
        <end position="904"/>
    </location>
</feature>
<dbReference type="InterPro" id="IPR002885">
    <property type="entry name" value="PPR_rpt"/>
</dbReference>
<evidence type="ECO:0000313" key="5">
    <source>
        <dbReference type="EMBL" id="KJB73381.1"/>
    </source>
</evidence>
<dbReference type="InterPro" id="IPR046849">
    <property type="entry name" value="E2_motif"/>
</dbReference>
<dbReference type="FunFam" id="1.25.40.10:FF:000511">
    <property type="entry name" value="Pentatricopeptide repeat-containing protein"/>
    <property type="match status" value="1"/>
</dbReference>
<evidence type="ECO:0000256" key="2">
    <source>
        <dbReference type="PROSITE-ProRule" id="PRU00176"/>
    </source>
</evidence>
<feature type="repeat" description="PPR" evidence="3">
    <location>
        <begin position="385"/>
        <end position="419"/>
    </location>
</feature>
<organism evidence="5 6">
    <name type="scientific">Gossypium raimondii</name>
    <name type="common">Peruvian cotton</name>
    <name type="synonym">Gossypium klotzschianum subsp. raimondii</name>
    <dbReference type="NCBI Taxonomy" id="29730"/>
    <lineage>
        <taxon>Eukaryota</taxon>
        <taxon>Viridiplantae</taxon>
        <taxon>Streptophyta</taxon>
        <taxon>Embryophyta</taxon>
        <taxon>Tracheophyta</taxon>
        <taxon>Spermatophyta</taxon>
        <taxon>Magnoliopsida</taxon>
        <taxon>eudicotyledons</taxon>
        <taxon>Gunneridae</taxon>
        <taxon>Pentapetalae</taxon>
        <taxon>rosids</taxon>
        <taxon>malvids</taxon>
        <taxon>Malvales</taxon>
        <taxon>Malvaceae</taxon>
        <taxon>Malvoideae</taxon>
        <taxon>Gossypium</taxon>
    </lineage>
</organism>
<dbReference type="Pfam" id="PF20430">
    <property type="entry name" value="Eplus_motif"/>
    <property type="match status" value="1"/>
</dbReference>
<dbReference type="PANTHER" id="PTHR47926:SF446">
    <property type="entry name" value="PENTACOTRIPEPTIDE-REPEAT REGION OF PRORP DOMAIN-CONTAINING PROTEIN"/>
    <property type="match status" value="1"/>
</dbReference>
<dbReference type="FunFam" id="1.25.40.10:FF:000344">
    <property type="entry name" value="Pentatricopeptide repeat-containing protein"/>
    <property type="match status" value="1"/>
</dbReference>
<feature type="repeat" description="PPR" evidence="3">
    <location>
        <begin position="82"/>
        <end position="116"/>
    </location>
</feature>
<sequence>MAMAMITSLSPATSSFSKFIEIKKCILEGFTSIKHLKHVHAALFRFGLHQDSYLLNLVLKASFNFDQTNYTRFIFHQAKDPNVFLWNTMIQGLVSTDCFLDATQFYASMRTQGFWPNNFTFPFVLKACSRLLDFHLGIRIHALVIKLGFDRDVFIKTSLLYLYSKCGYLDYARKVFDDIPDKNVISWTAMISGYIDVERYREAVDLFRKLIDMGLRPDSFSVVRVLSACAHLGDLNSGEWIDRCITQFGLSRNVFVATALVDMYAKCGNMEQARYAFDGVPVKDIITWSTMIQGYASNGLPKEALDLFFQMQKEKLAPDRYSMVGVLSACARLGALELGDWASKLMDIEEFLSNPVLGTALIDMYAKCGSMTQAWEIFKRMKEKDVVVWNAAISGLAMNGHVKPAFGLFGQMEKSGILPNANTFMGLLCGCTHVGLVNDGRRYFDSMNRVFSLTPTIEHYGCMVDLLARAGLLGDAHQLIKNMPMEANCIVWGALLGGCRLHKDTQLAEYVLKKLIELEPWNSGNYVLLSNIYSASHKWDAAAKIRSIMNERGIQKVPGYSWIEVNGTVHEFLVGDKSHPMSEMIYKKLGGLAKELKAAGYIPTTDYVLFDIEEEEKEHFLGCHRHLFTWAGNGKRGPTQPTEAEYQKLISAKHKHSAGSGEATAMPMEALCPSLAVPTISFGINNSHKSLPYLASLNTKISFPIAVQNHFNLSLSNSCISSSKTEIATLASFVSSSTAKGNYWVVLMAKPPEGFTSKPQIIDYYVNTLGTVLGSEKDAQMCIYDASCDTYFGFCCHIDEQASRELARNNLQNSTSASETTSIRTKKLFITGLSFYTSEKTLRSHFEGFGELVEVKIIMDKISKRSKGYAFVEYTTEEAASAALKEMNGKIINGWMIVVDVAKTKPQNFSGSRPRPTVQRE</sequence>
<keyword evidence="6" id="KW-1185">Reference proteome</keyword>
<dbReference type="GO" id="GO:0003723">
    <property type="term" value="F:RNA binding"/>
    <property type="evidence" value="ECO:0007669"/>
    <property type="project" value="UniProtKB-UniRule"/>
</dbReference>
<dbReference type="InterPro" id="IPR035979">
    <property type="entry name" value="RBD_domain_sf"/>
</dbReference>
<dbReference type="Gramene" id="KJB73381">
    <property type="protein sequence ID" value="KJB73381"/>
    <property type="gene ID" value="B456_011G229900"/>
</dbReference>
<dbReference type="InterPro" id="IPR012677">
    <property type="entry name" value="Nucleotide-bd_a/b_plait_sf"/>
</dbReference>
<protein>
    <recommendedName>
        <fullName evidence="4">RRM domain-containing protein</fullName>
    </recommendedName>
</protein>
<dbReference type="Gene3D" id="3.30.70.330">
    <property type="match status" value="1"/>
</dbReference>
<evidence type="ECO:0000259" key="4">
    <source>
        <dbReference type="PROSITE" id="PS50102"/>
    </source>
</evidence>
<feature type="repeat" description="PPR" evidence="3">
    <location>
        <begin position="183"/>
        <end position="217"/>
    </location>
</feature>
<dbReference type="OMA" id="SKPNKMY"/>
<dbReference type="SUPFAM" id="SSF54928">
    <property type="entry name" value="RNA-binding domain, RBD"/>
    <property type="match status" value="1"/>
</dbReference>
<dbReference type="Pfam" id="PF21864">
    <property type="entry name" value="MORF_dom"/>
    <property type="match status" value="1"/>
</dbReference>
<evidence type="ECO:0000313" key="6">
    <source>
        <dbReference type="Proteomes" id="UP000032304"/>
    </source>
</evidence>
<dbReference type="InterPro" id="IPR046848">
    <property type="entry name" value="E_motif"/>
</dbReference>
<dbReference type="Pfam" id="PF01535">
    <property type="entry name" value="PPR"/>
    <property type="match status" value="1"/>
</dbReference>
<dbReference type="GO" id="GO:0009451">
    <property type="term" value="P:RNA modification"/>
    <property type="evidence" value="ECO:0007669"/>
    <property type="project" value="InterPro"/>
</dbReference>
<dbReference type="PANTHER" id="PTHR47926">
    <property type="entry name" value="PENTATRICOPEPTIDE REPEAT-CONTAINING PROTEIN"/>
    <property type="match status" value="1"/>
</dbReference>
<gene>
    <name evidence="5" type="ORF">B456_011G229900</name>
</gene>
<dbReference type="Pfam" id="PF00076">
    <property type="entry name" value="RRM_1"/>
    <property type="match status" value="1"/>
</dbReference>
<dbReference type="EMBL" id="CM001750">
    <property type="protein sequence ID" value="KJB73381.1"/>
    <property type="molecule type" value="Genomic_DNA"/>
</dbReference>
<dbReference type="Pfam" id="PF20431">
    <property type="entry name" value="E_motif"/>
    <property type="match status" value="1"/>
</dbReference>
<keyword evidence="2" id="KW-0694">RNA-binding</keyword>
<evidence type="ECO:0000256" key="1">
    <source>
        <dbReference type="ARBA" id="ARBA00022737"/>
    </source>
</evidence>
<dbReference type="PROSITE" id="PS50102">
    <property type="entry name" value="RRM"/>
    <property type="match status" value="1"/>
</dbReference>
<dbReference type="PROSITE" id="PS51375">
    <property type="entry name" value="PPR"/>
    <property type="match status" value="5"/>
</dbReference>
<proteinExistence type="predicted"/>
<dbReference type="SMART" id="SM00360">
    <property type="entry name" value="RRM"/>
    <property type="match status" value="1"/>
</dbReference>
<dbReference type="Gene3D" id="1.25.40.10">
    <property type="entry name" value="Tetratricopeptide repeat domain"/>
    <property type="match status" value="4"/>
</dbReference>
<reference evidence="5 6" key="1">
    <citation type="journal article" date="2012" name="Nature">
        <title>Repeated polyploidization of Gossypium genomes and the evolution of spinnable cotton fibres.</title>
        <authorList>
            <person name="Paterson A.H."/>
            <person name="Wendel J.F."/>
            <person name="Gundlach H."/>
            <person name="Guo H."/>
            <person name="Jenkins J."/>
            <person name="Jin D."/>
            <person name="Llewellyn D."/>
            <person name="Showmaker K.C."/>
            <person name="Shu S."/>
            <person name="Udall J."/>
            <person name="Yoo M.J."/>
            <person name="Byers R."/>
            <person name="Chen W."/>
            <person name="Doron-Faigenboim A."/>
            <person name="Duke M.V."/>
            <person name="Gong L."/>
            <person name="Grimwood J."/>
            <person name="Grover C."/>
            <person name="Grupp K."/>
            <person name="Hu G."/>
            <person name="Lee T.H."/>
            <person name="Li J."/>
            <person name="Lin L."/>
            <person name="Liu T."/>
            <person name="Marler B.S."/>
            <person name="Page J.T."/>
            <person name="Roberts A.W."/>
            <person name="Romanel E."/>
            <person name="Sanders W.S."/>
            <person name="Szadkowski E."/>
            <person name="Tan X."/>
            <person name="Tang H."/>
            <person name="Xu C."/>
            <person name="Wang J."/>
            <person name="Wang Z."/>
            <person name="Zhang D."/>
            <person name="Zhang L."/>
            <person name="Ashrafi H."/>
            <person name="Bedon F."/>
            <person name="Bowers J.E."/>
            <person name="Brubaker C.L."/>
            <person name="Chee P.W."/>
            <person name="Das S."/>
            <person name="Gingle A.R."/>
            <person name="Haigler C.H."/>
            <person name="Harker D."/>
            <person name="Hoffmann L.V."/>
            <person name="Hovav R."/>
            <person name="Jones D.C."/>
            <person name="Lemke C."/>
            <person name="Mansoor S."/>
            <person name="ur Rahman M."/>
            <person name="Rainville L.N."/>
            <person name="Rambani A."/>
            <person name="Reddy U.K."/>
            <person name="Rong J.K."/>
            <person name="Saranga Y."/>
            <person name="Scheffler B.E."/>
            <person name="Scheffler J.A."/>
            <person name="Stelly D.M."/>
            <person name="Triplett B.A."/>
            <person name="Van Deynze A."/>
            <person name="Vaslin M.F."/>
            <person name="Waghmare V.N."/>
            <person name="Walford S.A."/>
            <person name="Wright R.J."/>
            <person name="Zaki E.A."/>
            <person name="Zhang T."/>
            <person name="Dennis E.S."/>
            <person name="Mayer K.F."/>
            <person name="Peterson D.G."/>
            <person name="Rokhsar D.S."/>
            <person name="Wang X."/>
            <person name="Schmutz J."/>
        </authorList>
    </citation>
    <scope>NUCLEOTIDE SEQUENCE [LARGE SCALE GENOMIC DNA]</scope>
</reference>
<feature type="repeat" description="PPR" evidence="3">
    <location>
        <begin position="284"/>
        <end position="318"/>
    </location>
</feature>
<dbReference type="InterPro" id="IPR054059">
    <property type="entry name" value="MORF/ORRM1/DAG-like_MORF"/>
</dbReference>
<dbReference type="Pfam" id="PF13041">
    <property type="entry name" value="PPR_2"/>
    <property type="match status" value="4"/>
</dbReference>
<keyword evidence="1" id="KW-0677">Repeat</keyword>
<name>A0A0D2UX09_GOSRA</name>